<protein>
    <submittedName>
        <fullName evidence="1">Uncharacterized protein</fullName>
    </submittedName>
</protein>
<dbReference type="KEGG" id="shx:MS3_00000568"/>
<dbReference type="RefSeq" id="XP_051065326.1">
    <property type="nucleotide sequence ID" value="XM_051208285.1"/>
</dbReference>
<evidence type="ECO:0000313" key="1">
    <source>
        <dbReference type="EMBL" id="KAH9581148.1"/>
    </source>
</evidence>
<name>A0A922IJS1_SCHHA</name>
<dbReference type="Proteomes" id="UP000471633">
    <property type="component" value="Unassembled WGS sequence"/>
</dbReference>
<proteinExistence type="predicted"/>
<reference evidence="1" key="1">
    <citation type="journal article" date="2012" name="Nat. Genet.">
        <title>Whole-genome sequence of Schistosoma haematobium.</title>
        <authorList>
            <person name="Young N.D."/>
            <person name="Jex A.R."/>
            <person name="Li B."/>
            <person name="Liu S."/>
            <person name="Yang L."/>
            <person name="Xiong Z."/>
            <person name="Li Y."/>
            <person name="Cantacessi C."/>
            <person name="Hall R.S."/>
            <person name="Xu X."/>
            <person name="Chen F."/>
            <person name="Wu X."/>
            <person name="Zerlotini A."/>
            <person name="Oliveira G."/>
            <person name="Hofmann A."/>
            <person name="Zhang G."/>
            <person name="Fang X."/>
            <person name="Kang Y."/>
            <person name="Campbell B.E."/>
            <person name="Loukas A."/>
            <person name="Ranganathan S."/>
            <person name="Rollinson D."/>
            <person name="Rinaldi G."/>
            <person name="Brindley P.J."/>
            <person name="Yang H."/>
            <person name="Wang J."/>
            <person name="Wang J."/>
            <person name="Gasser R.B."/>
        </authorList>
    </citation>
    <scope>NUCLEOTIDE SEQUENCE</scope>
</reference>
<organism evidence="1 2">
    <name type="scientific">Schistosoma haematobium</name>
    <name type="common">Blood fluke</name>
    <dbReference type="NCBI Taxonomy" id="6185"/>
    <lineage>
        <taxon>Eukaryota</taxon>
        <taxon>Metazoa</taxon>
        <taxon>Spiralia</taxon>
        <taxon>Lophotrochozoa</taxon>
        <taxon>Platyhelminthes</taxon>
        <taxon>Trematoda</taxon>
        <taxon>Digenea</taxon>
        <taxon>Strigeidida</taxon>
        <taxon>Schistosomatoidea</taxon>
        <taxon>Schistosomatidae</taxon>
        <taxon>Schistosoma</taxon>
    </lineage>
</organism>
<reference evidence="1" key="4">
    <citation type="journal article" date="2022" name="PLoS Pathog.">
        <title>Chromosome-level genome of Schistosoma haematobium underpins genome-wide explorations of molecular variation.</title>
        <authorList>
            <person name="Stroehlein A.J."/>
            <person name="Korhonen P.K."/>
            <person name="Lee V.V."/>
            <person name="Ralph S.A."/>
            <person name="Mentink-Kane M."/>
            <person name="You H."/>
            <person name="McManus D.P."/>
            <person name="Tchuente L.T."/>
            <person name="Stothard J.R."/>
            <person name="Kaur P."/>
            <person name="Dudchenko O."/>
            <person name="Aiden E.L."/>
            <person name="Yang B."/>
            <person name="Yang H."/>
            <person name="Emery A.M."/>
            <person name="Webster B.L."/>
            <person name="Brindley P.J."/>
            <person name="Rollinson D."/>
            <person name="Chang B.C.H."/>
            <person name="Gasser R.B."/>
            <person name="Young N.D."/>
        </authorList>
    </citation>
    <scope>NUCLEOTIDE SEQUENCE</scope>
</reference>
<sequence length="136" mass="16066">MMTKQIFISFGVLFILVVYCDMVENAVIKRMFMPNEMPVNMPRMSNNEGMNDYELQNIGSTLQSLLQNYIQCKMGGRQEPYAYSEYNQFRNSRLPYYEPVTDYPIYPMDYQNTYQPYDLPESIGSTDSPSMYYPQQ</sequence>
<dbReference type="EMBL" id="AMPZ03000006">
    <property type="protein sequence ID" value="KAH9581148.1"/>
    <property type="molecule type" value="Genomic_DNA"/>
</dbReference>
<evidence type="ECO:0000313" key="2">
    <source>
        <dbReference type="Proteomes" id="UP000471633"/>
    </source>
</evidence>
<dbReference type="GeneID" id="75576421"/>
<accession>A0A922IJS1</accession>
<reference evidence="1" key="2">
    <citation type="journal article" date="2019" name="Gigascience">
        <title>High-quality Schistosoma haematobium genome achieved by single-molecule and long-range sequencing.</title>
        <authorList>
            <person name="Stroehlein A.J."/>
            <person name="Korhonen P.K."/>
            <person name="Chong T.M."/>
            <person name="Lim Y.L."/>
            <person name="Chan K.G."/>
            <person name="Webster B."/>
            <person name="Rollinson D."/>
            <person name="Brindley P.J."/>
            <person name="Gasser R.B."/>
            <person name="Young N.D."/>
        </authorList>
    </citation>
    <scope>NUCLEOTIDE SEQUENCE</scope>
</reference>
<dbReference type="AlphaFoldDB" id="A0A922IJS1"/>
<dbReference type="CTD" id="75576421"/>
<gene>
    <name evidence="1" type="ORF">MS3_00000568</name>
</gene>
<comment type="caution">
    <text evidence="1">The sequence shown here is derived from an EMBL/GenBank/DDBJ whole genome shotgun (WGS) entry which is preliminary data.</text>
</comment>
<keyword evidence="2" id="KW-1185">Reference proteome</keyword>
<reference evidence="1" key="3">
    <citation type="submission" date="2021-06" db="EMBL/GenBank/DDBJ databases">
        <title>Chromosome-level genome assembly for S. haematobium.</title>
        <authorList>
            <person name="Stroehlein A.J."/>
        </authorList>
    </citation>
    <scope>NUCLEOTIDE SEQUENCE</scope>
</reference>